<keyword evidence="2" id="KW-1133">Transmembrane helix</keyword>
<accession>A0ABX0IS98</accession>
<feature type="transmembrane region" description="Helical" evidence="2">
    <location>
        <begin position="6"/>
        <end position="27"/>
    </location>
</feature>
<evidence type="ECO:0000256" key="1">
    <source>
        <dbReference type="SAM" id="Coils"/>
    </source>
</evidence>
<organism evidence="3 4">
    <name type="scientific">Flavobacterium jejuense</name>
    <dbReference type="NCBI Taxonomy" id="1544455"/>
    <lineage>
        <taxon>Bacteria</taxon>
        <taxon>Pseudomonadati</taxon>
        <taxon>Bacteroidota</taxon>
        <taxon>Flavobacteriia</taxon>
        <taxon>Flavobacteriales</taxon>
        <taxon>Flavobacteriaceae</taxon>
        <taxon>Flavobacterium</taxon>
    </lineage>
</organism>
<keyword evidence="2" id="KW-0812">Transmembrane</keyword>
<keyword evidence="1" id="KW-0175">Coiled coil</keyword>
<feature type="coiled-coil region" evidence="1">
    <location>
        <begin position="70"/>
        <end position="111"/>
    </location>
</feature>
<keyword evidence="2" id="KW-0472">Membrane</keyword>
<keyword evidence="4" id="KW-1185">Reference proteome</keyword>
<comment type="caution">
    <text evidence="3">The sequence shown here is derived from an EMBL/GenBank/DDBJ whole genome shotgun (WGS) entry which is preliminary data.</text>
</comment>
<protein>
    <submittedName>
        <fullName evidence="3">Uncharacterized protein</fullName>
    </submittedName>
</protein>
<evidence type="ECO:0000313" key="4">
    <source>
        <dbReference type="Proteomes" id="UP000817854"/>
    </source>
</evidence>
<evidence type="ECO:0000256" key="2">
    <source>
        <dbReference type="SAM" id="Phobius"/>
    </source>
</evidence>
<proteinExistence type="predicted"/>
<dbReference type="RefSeq" id="WP_140963073.1">
    <property type="nucleotide sequence ID" value="NZ_VEVQ02000009.1"/>
</dbReference>
<dbReference type="Proteomes" id="UP000817854">
    <property type="component" value="Unassembled WGS sequence"/>
</dbReference>
<evidence type="ECO:0000313" key="3">
    <source>
        <dbReference type="EMBL" id="NHN26752.1"/>
    </source>
</evidence>
<sequence length="113" mass="13636">MAILEFLKDYIGEAIALFLGGLINFIFNKRKEKATVTTTEIENGSNVVKMYKDALDDLPPRYEKKFNDLNELFDQKERILKEEIDFLKKERDLWKKKFNDLRREYIKYKQEHP</sequence>
<reference evidence="3 4" key="3">
    <citation type="submission" date="2020-02" db="EMBL/GenBank/DDBJ databases">
        <title>Flavobacterium profundi sp. nov., isolated from a deep-sea seamount.</title>
        <authorList>
            <person name="Zhang D.-C."/>
        </authorList>
    </citation>
    <scope>NUCLEOTIDE SEQUENCE [LARGE SCALE GENOMIC DNA]</scope>
    <source>
        <strain evidence="3 4">EC11</strain>
    </source>
</reference>
<reference evidence="3 4" key="2">
    <citation type="submission" date="2019-05" db="EMBL/GenBank/DDBJ databases">
        <authorList>
            <person name="Lianzixin W."/>
        </authorList>
    </citation>
    <scope>NUCLEOTIDE SEQUENCE [LARGE SCALE GENOMIC DNA]</scope>
    <source>
        <strain evidence="3 4">EC11</strain>
    </source>
</reference>
<reference evidence="4" key="1">
    <citation type="submission" date="2019-05" db="EMBL/GenBank/DDBJ databases">
        <title>Flavobacterium profundi sp. nov., isolated from a deep-sea seamount.</title>
        <authorList>
            <person name="Zhang D.-C."/>
        </authorList>
    </citation>
    <scope>NUCLEOTIDE SEQUENCE [LARGE SCALE GENOMIC DNA]</scope>
    <source>
        <strain evidence="4">EC11</strain>
    </source>
</reference>
<gene>
    <name evidence="3" type="ORF">FIA58_013790</name>
</gene>
<dbReference type="EMBL" id="VEVQ02000009">
    <property type="protein sequence ID" value="NHN26752.1"/>
    <property type="molecule type" value="Genomic_DNA"/>
</dbReference>
<name>A0ABX0IS98_9FLAO</name>